<evidence type="ECO:0000256" key="1">
    <source>
        <dbReference type="ARBA" id="ARBA00009463"/>
    </source>
</evidence>
<dbReference type="InterPro" id="IPR006176">
    <property type="entry name" value="3-OHacyl-CoA_DH_NAD-bd"/>
</dbReference>
<dbReference type="HOGENOM" id="CLU_009834_2_0_6"/>
<evidence type="ECO:0000256" key="3">
    <source>
        <dbReference type="PIRSR" id="PIRSR000105-1"/>
    </source>
</evidence>
<dbReference type="GeneID" id="95417012"/>
<reference evidence="6 7" key="2">
    <citation type="journal article" date="2012" name="J. Bacteriol.">
        <title>Complete Genome Sequence of Rahnella sp. Strain Y9602, a Gammaproteobacterium Isolate from Metal- and Radionuclide-Contaminated Soil.</title>
        <authorList>
            <person name="Martinez R.J."/>
            <person name="Bruce D."/>
            <person name="Detter C."/>
            <person name="Goodwin L.A."/>
            <person name="Han J."/>
            <person name="Han C.S."/>
            <person name="Held B."/>
            <person name="Land M.L."/>
            <person name="Mikhailova N."/>
            <person name="Nolan M."/>
            <person name="Pennacchio L."/>
            <person name="Pitluck S."/>
            <person name="Tapia R."/>
            <person name="Woyke T."/>
            <person name="Sobecky P.A."/>
        </authorList>
    </citation>
    <scope>NUCLEOTIDE SEQUENCE [LARGE SCALE GENOMIC DNA]</scope>
    <source>
        <strain evidence="6 7">Y9602</strain>
    </source>
</reference>
<dbReference type="Proteomes" id="UP000007257">
    <property type="component" value="Chromosome"/>
</dbReference>
<comment type="similarity">
    <text evidence="1">Belongs to the 3-hydroxyacyl-CoA dehydrogenase family.</text>
</comment>
<protein>
    <submittedName>
        <fullName evidence="6">3-hydroxyacyl-CoA dehydrogenase NAD-binding protein</fullName>
    </submittedName>
</protein>
<dbReference type="PROSITE" id="PS00067">
    <property type="entry name" value="3HCDH"/>
    <property type="match status" value="1"/>
</dbReference>
<name>A0A0H3FCX1_RAHSY</name>
<dbReference type="PIRSF" id="PIRSF000105">
    <property type="entry name" value="HCDH"/>
    <property type="match status" value="1"/>
</dbReference>
<dbReference type="InterPro" id="IPR022694">
    <property type="entry name" value="3-OHacyl-CoA_DH"/>
</dbReference>
<keyword evidence="2" id="KW-0560">Oxidoreductase</keyword>
<dbReference type="Pfam" id="PF00725">
    <property type="entry name" value="3HCDH"/>
    <property type="match status" value="1"/>
</dbReference>
<dbReference type="GO" id="GO:0006635">
    <property type="term" value="P:fatty acid beta-oxidation"/>
    <property type="evidence" value="ECO:0007669"/>
    <property type="project" value="TreeGrafter"/>
</dbReference>
<dbReference type="Gene3D" id="1.10.1040.10">
    <property type="entry name" value="N-(1-d-carboxylethyl)-l-norvaline Dehydrogenase, domain 2"/>
    <property type="match status" value="1"/>
</dbReference>
<dbReference type="Pfam" id="PF02737">
    <property type="entry name" value="3HCDH_N"/>
    <property type="match status" value="1"/>
</dbReference>
<dbReference type="InterPro" id="IPR008927">
    <property type="entry name" value="6-PGluconate_DH-like_C_sf"/>
</dbReference>
<evidence type="ECO:0000256" key="2">
    <source>
        <dbReference type="ARBA" id="ARBA00023002"/>
    </source>
</evidence>
<evidence type="ECO:0000259" key="5">
    <source>
        <dbReference type="Pfam" id="PF02737"/>
    </source>
</evidence>
<dbReference type="RefSeq" id="WP_013575670.1">
    <property type="nucleotide sequence ID" value="NC_015061.1"/>
</dbReference>
<dbReference type="InterPro" id="IPR006108">
    <property type="entry name" value="3HC_DH_C"/>
</dbReference>
<dbReference type="EMBL" id="CP002505">
    <property type="protein sequence ID" value="ADW73970.1"/>
    <property type="molecule type" value="Genomic_DNA"/>
</dbReference>
<feature type="domain" description="3-hydroxyacyl-CoA dehydrogenase NAD binding" evidence="5">
    <location>
        <begin position="5"/>
        <end position="170"/>
    </location>
</feature>
<dbReference type="GO" id="GO:0070403">
    <property type="term" value="F:NAD+ binding"/>
    <property type="evidence" value="ECO:0007669"/>
    <property type="project" value="InterPro"/>
</dbReference>
<dbReference type="OrthoDB" id="5389341at2"/>
<feature type="domain" description="3-hydroxyacyl-CoA dehydrogenase C-terminal" evidence="4">
    <location>
        <begin position="174"/>
        <end position="271"/>
    </location>
</feature>
<evidence type="ECO:0000313" key="6">
    <source>
        <dbReference type="EMBL" id="ADW73970.1"/>
    </source>
</evidence>
<dbReference type="InterPro" id="IPR036291">
    <property type="entry name" value="NAD(P)-bd_dom_sf"/>
</dbReference>
<dbReference type="Gene3D" id="3.40.50.720">
    <property type="entry name" value="NAD(P)-binding Rossmann-like Domain"/>
    <property type="match status" value="1"/>
</dbReference>
<organism evidence="6 7">
    <name type="scientific">Rahnella sp. (strain Y9602)</name>
    <dbReference type="NCBI Taxonomy" id="2703885"/>
    <lineage>
        <taxon>Bacteria</taxon>
        <taxon>Pseudomonadati</taxon>
        <taxon>Pseudomonadota</taxon>
        <taxon>Gammaproteobacteria</taxon>
        <taxon>Enterobacterales</taxon>
        <taxon>Yersiniaceae</taxon>
        <taxon>Rahnella</taxon>
    </lineage>
</organism>
<evidence type="ECO:0000259" key="4">
    <source>
        <dbReference type="Pfam" id="PF00725"/>
    </source>
</evidence>
<dbReference type="InterPro" id="IPR006180">
    <property type="entry name" value="3-OHacyl-CoA_DH_CS"/>
</dbReference>
<dbReference type="GO" id="GO:0008691">
    <property type="term" value="F:3-hydroxybutyryl-CoA dehydrogenase activity"/>
    <property type="evidence" value="ECO:0007669"/>
    <property type="project" value="TreeGrafter"/>
</dbReference>
<dbReference type="SUPFAM" id="SSF51735">
    <property type="entry name" value="NAD(P)-binding Rossmann-fold domains"/>
    <property type="match status" value="1"/>
</dbReference>
<dbReference type="SUPFAM" id="SSF48179">
    <property type="entry name" value="6-phosphogluconate dehydrogenase C-terminal domain-like"/>
    <property type="match status" value="1"/>
</dbReference>
<dbReference type="InterPro" id="IPR013328">
    <property type="entry name" value="6PGD_dom2"/>
</dbReference>
<dbReference type="KEGG" id="rah:Rahaq_2362"/>
<reference evidence="7" key="1">
    <citation type="submission" date="2011-01" db="EMBL/GenBank/DDBJ databases">
        <title>Complete sequence of chromosome of Rahnella sp. Y9602.</title>
        <authorList>
            <consortium name="US DOE Joint Genome Institute"/>
            <person name="Lucas S."/>
            <person name="Copeland A."/>
            <person name="Lapidus A."/>
            <person name="Cheng J.-F."/>
            <person name="Goodwin L."/>
            <person name="Pitluck S."/>
            <person name="Lu M."/>
            <person name="Detter J.C."/>
            <person name="Han C."/>
            <person name="Tapia R."/>
            <person name="Land M."/>
            <person name="Hauser L."/>
            <person name="Kyrpides N."/>
            <person name="Ivanova N."/>
            <person name="Ovchinnikova G."/>
            <person name="Pagani I."/>
            <person name="Sobecky P.A."/>
            <person name="Martinez R.J."/>
            <person name="Woyke T."/>
        </authorList>
    </citation>
    <scope>NUCLEOTIDE SEQUENCE [LARGE SCALE GENOMIC DNA]</scope>
    <source>
        <strain evidence="7">Y9602</strain>
    </source>
</reference>
<dbReference type="AlphaFoldDB" id="A0A0H3FCX1"/>
<feature type="site" description="Important for catalytic activity" evidence="3">
    <location>
        <position position="127"/>
    </location>
</feature>
<accession>A0A0H3FCX1</accession>
<dbReference type="PANTHER" id="PTHR48075">
    <property type="entry name" value="3-HYDROXYACYL-COA DEHYDROGENASE FAMILY PROTEIN"/>
    <property type="match status" value="1"/>
</dbReference>
<dbReference type="eggNOG" id="COG1250">
    <property type="taxonomic scope" value="Bacteria"/>
</dbReference>
<evidence type="ECO:0000313" key="7">
    <source>
        <dbReference type="Proteomes" id="UP000007257"/>
    </source>
</evidence>
<dbReference type="PANTHER" id="PTHR48075:SF5">
    <property type="entry name" value="3-HYDROXYBUTYRYL-COA DEHYDROGENASE"/>
    <property type="match status" value="1"/>
</dbReference>
<gene>
    <name evidence="6" type="ordered locus">Rahaq_2362</name>
</gene>
<proteinExistence type="inferred from homology"/>
<sequence length="297" mass="31790">MEPTQVAVIGAGTMGARIAAVFAASGFKVALYSRTENSLHNAAKVIDSIDAGLTASVTFTTSMAECLKGAKIVSENIAEVLALKQQIFQEIEKHVSDDCLLTTNTSSVPVGQIASVLAVPSRFIGLHWFNPADVMPMVEIVCGPQTHENTRQQADALCQQLGKQTVTIHKEAPGFIVNRLQYAMLREALHLVTAGIASIEDVDFAVQSTLAPRWSAMGPLKLMDFAGLDTVKNVAAILLPALSRDDELPPWLLAQIEQGNLGTKTGAGFYPWTAQTIEEGLAHRNATILAISGMQKP</sequence>